<evidence type="ECO:0000313" key="9">
    <source>
        <dbReference type="Proteomes" id="UP000053237"/>
    </source>
</evidence>
<evidence type="ECO:0000259" key="7">
    <source>
        <dbReference type="PROSITE" id="PS51715"/>
    </source>
</evidence>
<dbReference type="FunFam" id="3.40.50.300:FF:001470">
    <property type="entry name" value="Interferon-induced guanylate-binding protein 1"/>
    <property type="match status" value="1"/>
</dbReference>
<comment type="similarity">
    <text evidence="4">Belongs to the TRAFAC class dynamin-like GTPase superfamily. GB1/RHD3 GTPase family.</text>
</comment>
<dbReference type="GO" id="GO:0003924">
    <property type="term" value="F:GTPase activity"/>
    <property type="evidence" value="ECO:0007669"/>
    <property type="project" value="InterPro"/>
</dbReference>
<reference evidence="8 9" key="1">
    <citation type="submission" date="2012-05" db="EMBL/GenBank/DDBJ databases">
        <title>Recombination and specialization in a pathogen metapopulation.</title>
        <authorList>
            <person name="Gardiner A."/>
            <person name="Kemen E."/>
            <person name="Schultz-Larsen T."/>
            <person name="MacLean D."/>
            <person name="Van Oosterhout C."/>
            <person name="Jones J.D.G."/>
        </authorList>
    </citation>
    <scope>NUCLEOTIDE SEQUENCE [LARGE SCALE GENOMIC DNA]</scope>
    <source>
        <strain evidence="8 9">Ac Nc2</strain>
    </source>
</reference>
<keyword evidence="5" id="KW-0175">Coiled coil</keyword>
<feature type="region of interest" description="Disordered" evidence="6">
    <location>
        <begin position="1"/>
        <end position="35"/>
    </location>
</feature>
<dbReference type="Gene3D" id="3.40.50.300">
    <property type="entry name" value="P-loop containing nucleotide triphosphate hydrolases"/>
    <property type="match status" value="1"/>
</dbReference>
<dbReference type="InterPro" id="IPR036543">
    <property type="entry name" value="Guanylate-bd_C_sf"/>
</dbReference>
<name>A0A024GSK2_9STRA</name>
<keyword evidence="1" id="KW-0547">Nucleotide-binding</keyword>
<evidence type="ECO:0000313" key="8">
    <source>
        <dbReference type="EMBL" id="CCI49892.1"/>
    </source>
</evidence>
<dbReference type="InterPro" id="IPR027417">
    <property type="entry name" value="P-loop_NTPase"/>
</dbReference>
<dbReference type="CDD" id="cd01851">
    <property type="entry name" value="GBP"/>
    <property type="match status" value="1"/>
</dbReference>
<dbReference type="Pfam" id="PF02263">
    <property type="entry name" value="GBP"/>
    <property type="match status" value="1"/>
</dbReference>
<feature type="domain" description="GB1/RHD3-type G" evidence="7">
    <location>
        <begin position="91"/>
        <end position="369"/>
    </location>
</feature>
<keyword evidence="3" id="KW-0342">GTP-binding</keyword>
<accession>A0A024GSK2</accession>
<evidence type="ECO:0000256" key="2">
    <source>
        <dbReference type="ARBA" id="ARBA00022801"/>
    </source>
</evidence>
<dbReference type="Proteomes" id="UP000053237">
    <property type="component" value="Unassembled WGS sequence"/>
</dbReference>
<dbReference type="OrthoDB" id="2135133at2759"/>
<proteinExistence type="inferred from homology"/>
<protein>
    <recommendedName>
        <fullName evidence="7">GB1/RHD3-type G domain-containing protein</fullName>
    </recommendedName>
</protein>
<dbReference type="GO" id="GO:0005525">
    <property type="term" value="F:GTP binding"/>
    <property type="evidence" value="ECO:0007669"/>
    <property type="project" value="UniProtKB-KW"/>
</dbReference>
<organism evidence="8 9">
    <name type="scientific">Albugo candida</name>
    <dbReference type="NCBI Taxonomy" id="65357"/>
    <lineage>
        <taxon>Eukaryota</taxon>
        <taxon>Sar</taxon>
        <taxon>Stramenopiles</taxon>
        <taxon>Oomycota</taxon>
        <taxon>Peronosporomycetes</taxon>
        <taxon>Albuginales</taxon>
        <taxon>Albuginaceae</taxon>
        <taxon>Albugo</taxon>
    </lineage>
</organism>
<sequence>MGIRSPRKKRHAQSPRRRTLSYDSNDNEGDTDEYEDVLVSPSDVSPSAETFDNDSQLASFPEKPLPFITFNQDTNKLSIDSEALEFIASISHPVAIVAIAGLYRTGKSSLLNWLLNPKETFPVASSIERCTHGIWLYKSPYMWTTSKQETMAVLFLDTEGLGGLKASQDNDIRIFSLTALLSSKLIYNSQGSIDEKAVHGLSFIANLAKHIRLDANKPHTSDSDDMMHLHSIFPSFLWLLRDFTLELVDEDGDPISPSEYLEQALAEQTPRIPSNIERNRLRAMMKEFFRERDCMTLLRPVLDEEELQKSDLSLKNTRPEFQSQVEKLRKLVFDEKTLQPKRIQDKSMNGSMFAGLVQSYVGSINSGSIPVISSAWQSVAESESRKARQNAMEMHRGELSTMTLPVEPNALQEMLNEKEIKALELFKRQSMGEYADKMKKELQQHFGSERTKLIDRNEKICQEACQSLLQKLYNDIVQPFLIEFSDTTNISEECQSDFHSLNKVWTRFRDTFMAQAVGSSKLECLMSFSEIKHSEAMRVMVTRREEIFDKKIRLLEADVTNVKEQLASVGAREQLYEAEMDKIQSISTEITSEKARLEAENEELKREIARLEAKLASYQFNRQEAEVAKEAVNLQVDFLNKRHKEVDMELALMKSQYEKVMKEKEEQARKLNELTQASENVESIKACACIIS</sequence>
<dbReference type="InParanoid" id="A0A024GSK2"/>
<dbReference type="Pfam" id="PF02841">
    <property type="entry name" value="GBP_C"/>
    <property type="match status" value="1"/>
</dbReference>
<dbReference type="InterPro" id="IPR030386">
    <property type="entry name" value="G_GB1_RHD3_dom"/>
</dbReference>
<dbReference type="InterPro" id="IPR015894">
    <property type="entry name" value="Guanylate-bd_N"/>
</dbReference>
<dbReference type="PANTHER" id="PTHR10751">
    <property type="entry name" value="GUANYLATE BINDING PROTEIN"/>
    <property type="match status" value="1"/>
</dbReference>
<dbReference type="InterPro" id="IPR003191">
    <property type="entry name" value="Guanylate-bd/ATL_C"/>
</dbReference>
<dbReference type="SUPFAM" id="SSF48340">
    <property type="entry name" value="Interferon-induced guanylate-binding protein 1 (GBP1), C-terminal domain"/>
    <property type="match status" value="1"/>
</dbReference>
<dbReference type="PROSITE" id="PS51715">
    <property type="entry name" value="G_GB1_RHD3"/>
    <property type="match status" value="1"/>
</dbReference>
<dbReference type="EMBL" id="CAIX01000360">
    <property type="protein sequence ID" value="CCI49892.1"/>
    <property type="molecule type" value="Genomic_DNA"/>
</dbReference>
<evidence type="ECO:0000256" key="4">
    <source>
        <dbReference type="PROSITE-ProRule" id="PRU01052"/>
    </source>
</evidence>
<feature type="compositionally biased region" description="Acidic residues" evidence="6">
    <location>
        <begin position="25"/>
        <end position="35"/>
    </location>
</feature>
<dbReference type="Gene3D" id="1.20.1000.10">
    <property type="entry name" value="Guanylate-binding protein, C-terminal domain"/>
    <property type="match status" value="1"/>
</dbReference>
<feature type="coiled-coil region" evidence="5">
    <location>
        <begin position="583"/>
        <end position="684"/>
    </location>
</feature>
<keyword evidence="9" id="KW-1185">Reference proteome</keyword>
<dbReference type="AlphaFoldDB" id="A0A024GSK2"/>
<evidence type="ECO:0000256" key="5">
    <source>
        <dbReference type="SAM" id="Coils"/>
    </source>
</evidence>
<dbReference type="SUPFAM" id="SSF52540">
    <property type="entry name" value="P-loop containing nucleoside triphosphate hydrolases"/>
    <property type="match status" value="1"/>
</dbReference>
<keyword evidence="2" id="KW-0378">Hydrolase</keyword>
<evidence type="ECO:0000256" key="3">
    <source>
        <dbReference type="ARBA" id="ARBA00023134"/>
    </source>
</evidence>
<gene>
    <name evidence="8" type="ORF">BN9_113660</name>
</gene>
<feature type="compositionally biased region" description="Basic residues" evidence="6">
    <location>
        <begin position="1"/>
        <end position="19"/>
    </location>
</feature>
<evidence type="ECO:0000256" key="6">
    <source>
        <dbReference type="SAM" id="MobiDB-lite"/>
    </source>
</evidence>
<comment type="caution">
    <text evidence="8">The sequence shown here is derived from an EMBL/GenBank/DDBJ whole genome shotgun (WGS) entry which is preliminary data.</text>
</comment>
<evidence type="ECO:0000256" key="1">
    <source>
        <dbReference type="ARBA" id="ARBA00022741"/>
    </source>
</evidence>